<dbReference type="AlphaFoldDB" id="A0A845GDG6"/>
<dbReference type="InterPro" id="IPR014710">
    <property type="entry name" value="RmlC-like_jellyroll"/>
</dbReference>
<proteinExistence type="predicted"/>
<evidence type="ECO:0000313" key="3">
    <source>
        <dbReference type="EMBL" id="MYM91445.1"/>
    </source>
</evidence>
<dbReference type="PANTHER" id="PTHR40943">
    <property type="entry name" value="CYTOPLASMIC PROTEIN-RELATED"/>
    <property type="match status" value="1"/>
</dbReference>
<dbReference type="InterPro" id="IPR011051">
    <property type="entry name" value="RmlC_Cupin_sf"/>
</dbReference>
<evidence type="ECO:0000259" key="2">
    <source>
        <dbReference type="Pfam" id="PF05899"/>
    </source>
</evidence>
<dbReference type="Gene3D" id="2.60.120.10">
    <property type="entry name" value="Jelly Rolls"/>
    <property type="match status" value="1"/>
</dbReference>
<sequence>MTNPMIRFADITPDSKTHFPDEDKRLKGKPRRITNEYFLNNEHGVRAGTWEAETGAYRVALGVTKHEFFHITKGQVRVSNPDGSDPVSYGVGDTGIIPPGFEGIFEIVEPAAKFWVVSERA</sequence>
<dbReference type="PANTHER" id="PTHR40943:SF2">
    <property type="entry name" value="(S)-UREIDOGLYCINE AMINOHYDROLASE CUPIN DOMAIN-CONTAINING PROTEIN"/>
    <property type="match status" value="1"/>
</dbReference>
<feature type="compositionally biased region" description="Basic and acidic residues" evidence="1">
    <location>
        <begin position="13"/>
        <end position="25"/>
    </location>
</feature>
<evidence type="ECO:0000256" key="1">
    <source>
        <dbReference type="SAM" id="MobiDB-lite"/>
    </source>
</evidence>
<reference evidence="3 4" key="1">
    <citation type="submission" date="2020-01" db="EMBL/GenBank/DDBJ databases">
        <title>Novel species isolated from a subtropical stream in China.</title>
        <authorList>
            <person name="Lu H."/>
        </authorList>
    </citation>
    <scope>NUCLEOTIDE SEQUENCE [LARGE SCALE GENOMIC DNA]</scope>
    <source>
        <strain evidence="3 4">FT82W</strain>
    </source>
</reference>
<dbReference type="SUPFAM" id="SSF51182">
    <property type="entry name" value="RmlC-like cupins"/>
    <property type="match status" value="1"/>
</dbReference>
<protein>
    <submittedName>
        <fullName evidence="3">DUF861 domain-containing protein</fullName>
    </submittedName>
</protein>
<dbReference type="RefSeq" id="WP_161100081.1">
    <property type="nucleotide sequence ID" value="NZ_WWCW01000205.1"/>
</dbReference>
<comment type="caution">
    <text evidence="3">The sequence shown here is derived from an EMBL/GenBank/DDBJ whole genome shotgun (WGS) entry which is preliminary data.</text>
</comment>
<dbReference type="InterPro" id="IPR008579">
    <property type="entry name" value="UGlyAH_Cupin_dom"/>
</dbReference>
<name>A0A845GDG6_9BURK</name>
<dbReference type="EMBL" id="WWCW01000205">
    <property type="protein sequence ID" value="MYM91445.1"/>
    <property type="molecule type" value="Genomic_DNA"/>
</dbReference>
<accession>A0A845GDG6</accession>
<organism evidence="3 4">
    <name type="scientific">Duganella vulcania</name>
    <dbReference type="NCBI Taxonomy" id="2692166"/>
    <lineage>
        <taxon>Bacteria</taxon>
        <taxon>Pseudomonadati</taxon>
        <taxon>Pseudomonadota</taxon>
        <taxon>Betaproteobacteria</taxon>
        <taxon>Burkholderiales</taxon>
        <taxon>Oxalobacteraceae</taxon>
        <taxon>Telluria group</taxon>
        <taxon>Duganella</taxon>
    </lineage>
</organism>
<gene>
    <name evidence="3" type="ORF">GTP91_30245</name>
</gene>
<feature type="domain" description="(S)-ureidoglycine aminohydrolase cupin" evidence="2">
    <location>
        <begin position="44"/>
        <end position="113"/>
    </location>
</feature>
<evidence type="ECO:0000313" key="4">
    <source>
        <dbReference type="Proteomes" id="UP000470302"/>
    </source>
</evidence>
<dbReference type="Proteomes" id="UP000470302">
    <property type="component" value="Unassembled WGS sequence"/>
</dbReference>
<dbReference type="Pfam" id="PF05899">
    <property type="entry name" value="Cupin_3"/>
    <property type="match status" value="1"/>
</dbReference>
<feature type="region of interest" description="Disordered" evidence="1">
    <location>
        <begin position="1"/>
        <end position="26"/>
    </location>
</feature>